<evidence type="ECO:0000259" key="5">
    <source>
        <dbReference type="PROSITE" id="PS51294"/>
    </source>
</evidence>
<dbReference type="InterPro" id="IPR044841">
    <property type="entry name" value="LUX/BOA-like"/>
</dbReference>
<dbReference type="PROSITE" id="PS51294">
    <property type="entry name" value="HTH_MYB"/>
    <property type="match status" value="1"/>
</dbReference>
<dbReference type="InterPro" id="IPR006447">
    <property type="entry name" value="Myb_dom_plants"/>
</dbReference>
<evidence type="ECO:0000256" key="3">
    <source>
        <dbReference type="ARBA" id="ARBA00023242"/>
    </source>
</evidence>
<dbReference type="AlphaFoldDB" id="A0AAW1ST72"/>
<dbReference type="GO" id="GO:0003700">
    <property type="term" value="F:DNA-binding transcription factor activity"/>
    <property type="evidence" value="ECO:0007669"/>
    <property type="project" value="InterPro"/>
</dbReference>
<evidence type="ECO:0000313" key="6">
    <source>
        <dbReference type="EMBL" id="KAK9855180.1"/>
    </source>
</evidence>
<proteinExistence type="predicted"/>
<sequence>MDRRGPKASHIEGVRQAKPPRPPGTAAAIPAWQAALPALELFVPVGSGPQHSEPQGTARTRTPIRQPSPQSLPTSADEPNGRFRRTQKSGGAQPSASKEADQSGKRSVPTAPSSKSLQALAAAAQAASSPDHTEGVATSSSSRSKQAVPGKKRSLDAEEGAESEADQDTGSAGNSQGTKRARLVWTAELHARFMRAMNHLGVKNAVPKTILQLMNVEGMTRENVASHLQKYRQYLKRMAGYPANVKVSHDDLQKIQQNVLEHEAAQQALQQSFGFFPMGPGPAMAFHPALSQMPYSQHANVPTPALAVWPAVQPSCVFSGQAV</sequence>
<dbReference type="SUPFAM" id="SSF46689">
    <property type="entry name" value="Homeodomain-like"/>
    <property type="match status" value="1"/>
</dbReference>
<gene>
    <name evidence="6" type="ORF">WJX84_010531</name>
</gene>
<dbReference type="Proteomes" id="UP001485043">
    <property type="component" value="Unassembled WGS sequence"/>
</dbReference>
<keyword evidence="3" id="KW-0539">Nucleus</keyword>
<dbReference type="FunFam" id="1.10.10.60:FF:000007">
    <property type="entry name" value="Two-component response regulator"/>
    <property type="match status" value="1"/>
</dbReference>
<evidence type="ECO:0000313" key="7">
    <source>
        <dbReference type="Proteomes" id="UP001485043"/>
    </source>
</evidence>
<dbReference type="Gene3D" id="1.10.10.60">
    <property type="entry name" value="Homeodomain-like"/>
    <property type="match status" value="1"/>
</dbReference>
<feature type="compositionally biased region" description="Polar residues" evidence="4">
    <location>
        <begin position="168"/>
        <end position="178"/>
    </location>
</feature>
<feature type="compositionally biased region" description="Polar residues" evidence="4">
    <location>
        <begin position="49"/>
        <end position="74"/>
    </location>
</feature>
<reference evidence="6 7" key="1">
    <citation type="journal article" date="2024" name="Nat. Commun.">
        <title>Phylogenomics reveals the evolutionary origins of lichenization in chlorophyte algae.</title>
        <authorList>
            <person name="Puginier C."/>
            <person name="Libourel C."/>
            <person name="Otte J."/>
            <person name="Skaloud P."/>
            <person name="Haon M."/>
            <person name="Grisel S."/>
            <person name="Petersen M."/>
            <person name="Berrin J.G."/>
            <person name="Delaux P.M."/>
            <person name="Dal Grande F."/>
            <person name="Keller J."/>
        </authorList>
    </citation>
    <scope>NUCLEOTIDE SEQUENCE [LARGE SCALE GENOMIC DNA]</scope>
    <source>
        <strain evidence="6 7">SAG 2523</strain>
    </source>
</reference>
<feature type="compositionally biased region" description="Basic and acidic residues" evidence="4">
    <location>
        <begin position="1"/>
        <end position="15"/>
    </location>
</feature>
<evidence type="ECO:0000256" key="1">
    <source>
        <dbReference type="ARBA" id="ARBA00023015"/>
    </source>
</evidence>
<dbReference type="Pfam" id="PF00249">
    <property type="entry name" value="Myb_DNA-binding"/>
    <property type="match status" value="1"/>
</dbReference>
<dbReference type="GO" id="GO:0005634">
    <property type="term" value="C:nucleus"/>
    <property type="evidence" value="ECO:0007669"/>
    <property type="project" value="TreeGrafter"/>
</dbReference>
<protein>
    <recommendedName>
        <fullName evidence="5">HTH myb-type domain-containing protein</fullName>
    </recommendedName>
</protein>
<dbReference type="GO" id="GO:0003677">
    <property type="term" value="F:DNA binding"/>
    <property type="evidence" value="ECO:0007669"/>
    <property type="project" value="InterPro"/>
</dbReference>
<dbReference type="InterPro" id="IPR017930">
    <property type="entry name" value="Myb_dom"/>
</dbReference>
<dbReference type="InterPro" id="IPR009057">
    <property type="entry name" value="Homeodomain-like_sf"/>
</dbReference>
<organism evidence="6 7">
    <name type="scientific">Apatococcus fuscideae</name>
    <dbReference type="NCBI Taxonomy" id="2026836"/>
    <lineage>
        <taxon>Eukaryota</taxon>
        <taxon>Viridiplantae</taxon>
        <taxon>Chlorophyta</taxon>
        <taxon>core chlorophytes</taxon>
        <taxon>Trebouxiophyceae</taxon>
        <taxon>Chlorellales</taxon>
        <taxon>Chlorellaceae</taxon>
        <taxon>Apatococcus</taxon>
    </lineage>
</organism>
<feature type="region of interest" description="Disordered" evidence="4">
    <location>
        <begin position="43"/>
        <end position="179"/>
    </location>
</feature>
<feature type="compositionally biased region" description="Low complexity" evidence="4">
    <location>
        <begin position="111"/>
        <end position="130"/>
    </location>
</feature>
<evidence type="ECO:0000256" key="2">
    <source>
        <dbReference type="ARBA" id="ARBA00023163"/>
    </source>
</evidence>
<dbReference type="NCBIfam" id="TIGR01557">
    <property type="entry name" value="myb_SHAQKYF"/>
    <property type="match status" value="1"/>
</dbReference>
<feature type="region of interest" description="Disordered" evidence="4">
    <location>
        <begin position="1"/>
        <end position="29"/>
    </location>
</feature>
<keyword evidence="7" id="KW-1185">Reference proteome</keyword>
<feature type="compositionally biased region" description="Acidic residues" evidence="4">
    <location>
        <begin position="157"/>
        <end position="167"/>
    </location>
</feature>
<name>A0AAW1ST72_9CHLO</name>
<dbReference type="InterPro" id="IPR001005">
    <property type="entry name" value="SANT/Myb"/>
</dbReference>
<keyword evidence="2" id="KW-0804">Transcription</keyword>
<keyword evidence="1" id="KW-0805">Transcription regulation</keyword>
<evidence type="ECO:0000256" key="4">
    <source>
        <dbReference type="SAM" id="MobiDB-lite"/>
    </source>
</evidence>
<feature type="domain" description="HTH myb-type" evidence="5">
    <location>
        <begin position="185"/>
        <end position="236"/>
    </location>
</feature>
<accession>A0AAW1ST72</accession>
<dbReference type="PANTHER" id="PTHR31442:SF29">
    <property type="entry name" value="HOMEODOMAIN-LIKE SUPERFAMILY PROTEIN"/>
    <property type="match status" value="1"/>
</dbReference>
<comment type="caution">
    <text evidence="6">The sequence shown here is derived from an EMBL/GenBank/DDBJ whole genome shotgun (WGS) entry which is preliminary data.</text>
</comment>
<dbReference type="PANTHER" id="PTHR31442">
    <property type="entry name" value="HOMEODOMAIN-LIKE SUPERFAMILY PROTEIN-RELATED"/>
    <property type="match status" value="1"/>
</dbReference>
<feature type="compositionally biased region" description="Polar residues" evidence="4">
    <location>
        <begin position="136"/>
        <end position="145"/>
    </location>
</feature>
<dbReference type="EMBL" id="JALJOV010001065">
    <property type="protein sequence ID" value="KAK9855180.1"/>
    <property type="molecule type" value="Genomic_DNA"/>
</dbReference>